<dbReference type="EMBL" id="UYYG01001152">
    <property type="protein sequence ID" value="VDN55553.1"/>
    <property type="molecule type" value="Genomic_DNA"/>
</dbReference>
<keyword evidence="10" id="KW-0560">Oxidoreductase</keyword>
<keyword evidence="14" id="KW-1185">Reference proteome</keyword>
<dbReference type="PANTHER" id="PTHR31457:SF2">
    <property type="entry name" value="CYANOCOBALAMIN REDUCTASE _ ALKYLCOBALAMIN DEALKYLASE"/>
    <property type="match status" value="1"/>
</dbReference>
<keyword evidence="9" id="KW-0521">NADP</keyword>
<evidence type="ECO:0000313" key="15">
    <source>
        <dbReference type="WBParaSite" id="DME_0000116601-mRNA-1"/>
    </source>
</evidence>
<keyword evidence="8" id="KW-0274">FAD</keyword>
<proteinExistence type="inferred from homology"/>
<dbReference type="GO" id="GO:0009235">
    <property type="term" value="P:cobalamin metabolic process"/>
    <property type="evidence" value="ECO:0007669"/>
    <property type="project" value="TreeGrafter"/>
</dbReference>
<dbReference type="GO" id="GO:0033787">
    <property type="term" value="F:cyanocobalamin reductase (cyanide-eliminating) (NADP+) activity"/>
    <property type="evidence" value="ECO:0007669"/>
    <property type="project" value="TreeGrafter"/>
</dbReference>
<name>A0A0N4U372_DRAME</name>
<protein>
    <recommendedName>
        <fullName evidence="11">Cyanocobalamin reductase (cyanide-eliminating)</fullName>
    </recommendedName>
</protein>
<reference evidence="15" key="1">
    <citation type="submission" date="2017-02" db="UniProtKB">
        <authorList>
            <consortium name="WormBaseParasite"/>
        </authorList>
    </citation>
    <scope>IDENTIFICATION</scope>
</reference>
<organism evidence="13 15">
    <name type="scientific">Dracunculus medinensis</name>
    <name type="common">Guinea worm</name>
    <dbReference type="NCBI Taxonomy" id="318479"/>
    <lineage>
        <taxon>Eukaryota</taxon>
        <taxon>Metazoa</taxon>
        <taxon>Ecdysozoa</taxon>
        <taxon>Nematoda</taxon>
        <taxon>Chromadorea</taxon>
        <taxon>Rhabditida</taxon>
        <taxon>Spirurina</taxon>
        <taxon>Dracunculoidea</taxon>
        <taxon>Dracunculidae</taxon>
        <taxon>Dracunculus</taxon>
    </lineage>
</organism>
<evidence type="ECO:0000256" key="2">
    <source>
        <dbReference type="ARBA" id="ARBA00001974"/>
    </source>
</evidence>
<dbReference type="Proteomes" id="UP000038040">
    <property type="component" value="Unplaced"/>
</dbReference>
<evidence type="ECO:0000256" key="7">
    <source>
        <dbReference type="ARBA" id="ARBA00022643"/>
    </source>
</evidence>
<sequence>MAVLFITAPSFFEVTFKKWLQKKWKILGNFEELKEHFGSSPLQLFFSEQFEQLRKVFIHFIKFIFSIVIHDFDLFPNRRPKILMTVCGHAAGAAYFYRPDDENFTNNSGEQMKRMMGLSLHPKYGGHFAFRAVFIFPHLRLTESFKEKSPPKCLQTAEEQQQAIRLFNESWKDGRFRDCGSPVEKYSDLQLAYFALPPPERWSLIAHWFAE</sequence>
<evidence type="ECO:0000256" key="8">
    <source>
        <dbReference type="ARBA" id="ARBA00022827"/>
    </source>
</evidence>
<evidence type="ECO:0000313" key="14">
    <source>
        <dbReference type="Proteomes" id="UP000274756"/>
    </source>
</evidence>
<dbReference type="AlphaFoldDB" id="A0A0N4U372"/>
<evidence type="ECO:0000256" key="1">
    <source>
        <dbReference type="ARBA" id="ARBA00001917"/>
    </source>
</evidence>
<reference evidence="12 14" key="2">
    <citation type="submission" date="2018-11" db="EMBL/GenBank/DDBJ databases">
        <authorList>
            <consortium name="Pathogen Informatics"/>
        </authorList>
    </citation>
    <scope>NUCLEOTIDE SEQUENCE [LARGE SCALE GENOMIC DNA]</scope>
</reference>
<comment type="cofactor">
    <cofactor evidence="1">
        <name>FMN</name>
        <dbReference type="ChEBI" id="CHEBI:58210"/>
    </cofactor>
</comment>
<keyword evidence="7" id="KW-0288">FMN</keyword>
<accession>A0A0N4U372</accession>
<comment type="similarity">
    <text evidence="4">Belongs to the MMACHC family.</text>
</comment>
<evidence type="ECO:0000313" key="13">
    <source>
        <dbReference type="Proteomes" id="UP000038040"/>
    </source>
</evidence>
<comment type="subcellular location">
    <subcellularLocation>
        <location evidence="3">Cytoplasm</location>
    </subcellularLocation>
</comment>
<dbReference type="Proteomes" id="UP000274756">
    <property type="component" value="Unassembled WGS sequence"/>
</dbReference>
<evidence type="ECO:0000256" key="3">
    <source>
        <dbReference type="ARBA" id="ARBA00004496"/>
    </source>
</evidence>
<keyword evidence="6" id="KW-0285">Flavoprotein</keyword>
<dbReference type="STRING" id="318479.A0A0N4U372"/>
<evidence type="ECO:0000256" key="9">
    <source>
        <dbReference type="ARBA" id="ARBA00022857"/>
    </source>
</evidence>
<dbReference type="GO" id="GO:0071949">
    <property type="term" value="F:FAD binding"/>
    <property type="evidence" value="ECO:0007669"/>
    <property type="project" value="TreeGrafter"/>
</dbReference>
<dbReference type="GO" id="GO:0032451">
    <property type="term" value="F:demethylase activity"/>
    <property type="evidence" value="ECO:0007669"/>
    <property type="project" value="TreeGrafter"/>
</dbReference>
<dbReference type="OrthoDB" id="409189at2759"/>
<dbReference type="CDD" id="cd12959">
    <property type="entry name" value="MMACHC-like"/>
    <property type="match status" value="1"/>
</dbReference>
<dbReference type="WBParaSite" id="DME_0000116601-mRNA-1">
    <property type="protein sequence ID" value="DME_0000116601-mRNA-1"/>
    <property type="gene ID" value="DME_0000116601"/>
</dbReference>
<evidence type="ECO:0000256" key="6">
    <source>
        <dbReference type="ARBA" id="ARBA00022630"/>
    </source>
</evidence>
<keyword evidence="5" id="KW-0963">Cytoplasm</keyword>
<dbReference type="Pfam" id="PF16690">
    <property type="entry name" value="MMACHC"/>
    <property type="match status" value="1"/>
</dbReference>
<dbReference type="GO" id="GO:0005737">
    <property type="term" value="C:cytoplasm"/>
    <property type="evidence" value="ECO:0007669"/>
    <property type="project" value="UniProtKB-SubCell"/>
</dbReference>
<gene>
    <name evidence="12" type="ORF">DME_LOCUS5526</name>
</gene>
<evidence type="ECO:0000256" key="10">
    <source>
        <dbReference type="ARBA" id="ARBA00023002"/>
    </source>
</evidence>
<comment type="cofactor">
    <cofactor evidence="2">
        <name>FAD</name>
        <dbReference type="ChEBI" id="CHEBI:57692"/>
    </cofactor>
</comment>
<evidence type="ECO:0000256" key="4">
    <source>
        <dbReference type="ARBA" id="ARBA00007762"/>
    </source>
</evidence>
<dbReference type="InterPro" id="IPR032037">
    <property type="entry name" value="MMACHC"/>
</dbReference>
<evidence type="ECO:0000313" key="12">
    <source>
        <dbReference type="EMBL" id="VDN55553.1"/>
    </source>
</evidence>
<evidence type="ECO:0000256" key="5">
    <source>
        <dbReference type="ARBA" id="ARBA00022490"/>
    </source>
</evidence>
<dbReference type="PANTHER" id="PTHR31457">
    <property type="entry name" value="METHYLMALONIC ACIDURIA AND HOMOCYSTINURIA TYPE C PROTEIN"/>
    <property type="match status" value="1"/>
</dbReference>
<evidence type="ECO:0000256" key="11">
    <source>
        <dbReference type="ARBA" id="ARBA00031313"/>
    </source>
</evidence>